<proteinExistence type="predicted"/>
<dbReference type="EMBL" id="CACVAS010000117">
    <property type="protein sequence ID" value="CAA6822468.1"/>
    <property type="molecule type" value="Genomic_DNA"/>
</dbReference>
<sequence>MQPTNKEMQLQKNCQLYAYLLESQGKEVPEHIEECVESYEYVMHCAEALFEELKSLDEQTFEKIVNNPDILKSRELSYWWEMKQEANRLGESLTKTCL</sequence>
<reference evidence="1" key="1">
    <citation type="submission" date="2020-01" db="EMBL/GenBank/DDBJ databases">
        <authorList>
            <person name="Meier V. D."/>
            <person name="Meier V D."/>
        </authorList>
    </citation>
    <scope>NUCLEOTIDE SEQUENCE</scope>
    <source>
        <strain evidence="1">HLG_WM_MAG_01</strain>
    </source>
</reference>
<evidence type="ECO:0000313" key="1">
    <source>
        <dbReference type="EMBL" id="CAA6822468.1"/>
    </source>
</evidence>
<dbReference type="AlphaFoldDB" id="A0A6S6U2M8"/>
<organism evidence="1">
    <name type="scientific">uncultured Sulfurovum sp</name>
    <dbReference type="NCBI Taxonomy" id="269237"/>
    <lineage>
        <taxon>Bacteria</taxon>
        <taxon>Pseudomonadati</taxon>
        <taxon>Campylobacterota</taxon>
        <taxon>Epsilonproteobacteria</taxon>
        <taxon>Campylobacterales</taxon>
        <taxon>Sulfurovaceae</taxon>
        <taxon>Sulfurovum</taxon>
        <taxon>environmental samples</taxon>
    </lineage>
</organism>
<name>A0A6S6U2M8_9BACT</name>
<gene>
    <name evidence="1" type="ORF">HELGO_WM793</name>
</gene>
<protein>
    <submittedName>
        <fullName evidence="1">Uncharacterized protein</fullName>
    </submittedName>
</protein>
<accession>A0A6S6U2M8</accession>